<organism evidence="2 3">
    <name type="scientific">Citrobacter koseri</name>
    <name type="common">Citrobacter diversus</name>
    <dbReference type="NCBI Taxonomy" id="545"/>
    <lineage>
        <taxon>Bacteria</taxon>
        <taxon>Pseudomonadati</taxon>
        <taxon>Pseudomonadota</taxon>
        <taxon>Gammaproteobacteria</taxon>
        <taxon>Enterobacterales</taxon>
        <taxon>Enterobacteriaceae</taxon>
        <taxon>Citrobacter</taxon>
    </lineage>
</organism>
<name>A0AAQ1A547_CITKO</name>
<evidence type="ECO:0000313" key="1">
    <source>
        <dbReference type="EMBL" id="MBJ9866807.1"/>
    </source>
</evidence>
<evidence type="ECO:0000313" key="3">
    <source>
        <dbReference type="Proteomes" id="UP000282299"/>
    </source>
</evidence>
<reference evidence="1" key="3">
    <citation type="submission" date="2020-11" db="EMBL/GenBank/DDBJ databases">
        <title>Enhanced detection system for hospital associated transmission using whole genome sequencing surveillance.</title>
        <authorList>
            <person name="Harrison L.H."/>
            <person name="Van Tyne D."/>
            <person name="Marsh J.W."/>
            <person name="Griffith M.P."/>
            <person name="Snyder D.J."/>
            <person name="Cooper V.S."/>
            <person name="Mustapha M."/>
        </authorList>
    </citation>
    <scope>NUCLEOTIDE SEQUENCE</scope>
    <source>
        <strain evidence="1">CB00014</strain>
    </source>
</reference>
<dbReference type="Proteomes" id="UP000282299">
    <property type="component" value="Unassembled WGS sequence"/>
</dbReference>
<dbReference type="EMBL" id="JADVNV010000001">
    <property type="protein sequence ID" value="MBJ9866807.1"/>
    <property type="molecule type" value="Genomic_DNA"/>
</dbReference>
<evidence type="ECO:0000313" key="2">
    <source>
        <dbReference type="EMBL" id="RSC17937.1"/>
    </source>
</evidence>
<comment type="caution">
    <text evidence="2">The sequence shown here is derived from an EMBL/GenBank/DDBJ whole genome shotgun (WGS) entry which is preliminary data.</text>
</comment>
<reference evidence="2" key="2">
    <citation type="submission" date="2018-10" db="EMBL/GenBank/DDBJ databases">
        <title>FDA dAtabase for Regulatory Grade micrObial Sequences (FDA-ARGOS): Supporting development and validation of Infectious Disease Dx tests.</title>
        <authorList>
            <person name="Campos J."/>
            <person name="Goldberg B."/>
            <person name="Tallon L.J."/>
            <person name="Sadzewicz L."/>
            <person name="Zhao X."/>
            <person name="Vavikolanu K."/>
            <person name="Mehta A."/>
            <person name="Aluvathingal J."/>
            <person name="Nadendla S."/>
            <person name="Geyer C."/>
            <person name="Nandy P."/>
            <person name="Yan Y."/>
            <person name="Sichtig H."/>
        </authorList>
    </citation>
    <scope>NUCLEOTIDE SEQUENCE</scope>
    <source>
        <strain evidence="2">FDAARGOS_526</strain>
    </source>
</reference>
<dbReference type="RefSeq" id="WP_077956857.1">
    <property type="nucleotide sequence ID" value="NZ_CP022073.1"/>
</dbReference>
<dbReference type="AlphaFoldDB" id="A0AAQ1A547"/>
<dbReference type="Pfam" id="PF13935">
    <property type="entry name" value="Ead_Ea22"/>
    <property type="match status" value="1"/>
</dbReference>
<dbReference type="Proteomes" id="UP000807555">
    <property type="component" value="Unassembled WGS sequence"/>
</dbReference>
<proteinExistence type="predicted"/>
<accession>A0AAQ1A547</accession>
<gene>
    <name evidence="2" type="ORF">EGS84_13825</name>
    <name evidence="1" type="ORF">I5687_02440</name>
</gene>
<reference evidence="3" key="1">
    <citation type="submission" date="2018-10" db="EMBL/GenBank/DDBJ databases">
        <title>FDA dAtabase for Regulatory Grade micrObial Sequences (FDA-ARGOS): Supporting development and validation of Infectious Disease Dx tests.</title>
        <authorList>
            <person name="Goldberg B."/>
            <person name="Campos J."/>
            <person name="Tallon L."/>
            <person name="Sadzewicz L."/>
            <person name="Zhao X."/>
            <person name="Vavikolanu K."/>
            <person name="Mehta A."/>
            <person name="Aluvathingal J."/>
            <person name="Nadendla S."/>
            <person name="Geyer C."/>
            <person name="Nandy P."/>
            <person name="Yan Y."/>
            <person name="Sichtig H."/>
        </authorList>
    </citation>
    <scope>NUCLEOTIDE SEQUENCE [LARGE SCALE GENOMIC DNA]</scope>
    <source>
        <strain evidence="3">FDAARGOS_526</strain>
    </source>
</reference>
<protein>
    <submittedName>
        <fullName evidence="2">Ead/Ea22-like family protein</fullName>
    </submittedName>
</protein>
<dbReference type="InterPro" id="IPR025153">
    <property type="entry name" value="Ead_Ea22"/>
</dbReference>
<sequence length="198" mass="22264">MSNIDKKALRQLAEKAISAEGVTWWSEHQLSHEDGLALHDADAKFIAAASPATILALLDEMEVLQSFRTAYMEWSDKTDWVQTDKRLDVIKPWGKHRADVLKLYIDHLESNLEAAEHTAAVDHEAACSLVEENEELKRKLEAAEQCIAELEARTVTIKQFDEFQICHYGATEDYAKGYIDCQNNYNKALNAAGIGKGE</sequence>
<dbReference type="EMBL" id="RKIT01000002">
    <property type="protein sequence ID" value="RSC17937.1"/>
    <property type="molecule type" value="Genomic_DNA"/>
</dbReference>